<dbReference type="GO" id="GO:0004222">
    <property type="term" value="F:metalloendopeptidase activity"/>
    <property type="evidence" value="ECO:0007669"/>
    <property type="project" value="TreeGrafter"/>
</dbReference>
<dbReference type="InterPro" id="IPR050570">
    <property type="entry name" value="Cell_wall_metabolism_enzyme"/>
</dbReference>
<dbReference type="Gene3D" id="2.70.70.10">
    <property type="entry name" value="Glucose Permease (Domain IIA)"/>
    <property type="match status" value="1"/>
</dbReference>
<proteinExistence type="predicted"/>
<dbReference type="SUPFAM" id="SSF51261">
    <property type="entry name" value="Duplicated hybrid motif"/>
    <property type="match status" value="1"/>
</dbReference>
<keyword evidence="1" id="KW-0732">Signal</keyword>
<evidence type="ECO:0000256" key="1">
    <source>
        <dbReference type="ARBA" id="ARBA00022729"/>
    </source>
</evidence>
<dbReference type="PANTHER" id="PTHR21666:SF289">
    <property type="entry name" value="L-ALA--D-GLU ENDOPEPTIDASE"/>
    <property type="match status" value="1"/>
</dbReference>
<evidence type="ECO:0000259" key="2">
    <source>
        <dbReference type="Pfam" id="PF01551"/>
    </source>
</evidence>
<evidence type="ECO:0000313" key="3">
    <source>
        <dbReference type="EMBL" id="CAB4633995.1"/>
    </source>
</evidence>
<dbReference type="Pfam" id="PF01551">
    <property type="entry name" value="Peptidase_M23"/>
    <property type="match status" value="1"/>
</dbReference>
<name>A0A6J6JBI5_9ZZZZ</name>
<dbReference type="EMBL" id="CAEZVM010000030">
    <property type="protein sequence ID" value="CAB4633995.1"/>
    <property type="molecule type" value="Genomic_DNA"/>
</dbReference>
<feature type="domain" description="M23ase beta-sheet core" evidence="2">
    <location>
        <begin position="58"/>
        <end position="156"/>
    </location>
</feature>
<sequence>MIEPERIALLQLGSFLVLALSWQLPAPSLASNQTLTPPVIGSPVVNHYRQSESEFSAGHRGVDYSVEIGQGVFAPSNGQVHFVGTVVDRQLVSIDHGNGLLTAFEPVCSSLLAGEDVVQGDLIGEVCEGEKDYQPHCPQITCLHFSVRKDSEYLSPLWFTGELSPSRLLPWIEPNQDQAKPWGVP</sequence>
<dbReference type="InterPro" id="IPR011055">
    <property type="entry name" value="Dup_hybrid_motif"/>
</dbReference>
<dbReference type="InterPro" id="IPR016047">
    <property type="entry name" value="M23ase_b-sheet_dom"/>
</dbReference>
<reference evidence="3" key="1">
    <citation type="submission" date="2020-05" db="EMBL/GenBank/DDBJ databases">
        <authorList>
            <person name="Chiriac C."/>
            <person name="Salcher M."/>
            <person name="Ghai R."/>
            <person name="Kavagutti S V."/>
        </authorList>
    </citation>
    <scope>NUCLEOTIDE SEQUENCE</scope>
</reference>
<dbReference type="PANTHER" id="PTHR21666">
    <property type="entry name" value="PEPTIDASE-RELATED"/>
    <property type="match status" value="1"/>
</dbReference>
<protein>
    <submittedName>
        <fullName evidence="3">Unannotated protein</fullName>
    </submittedName>
</protein>
<organism evidence="3">
    <name type="scientific">freshwater metagenome</name>
    <dbReference type="NCBI Taxonomy" id="449393"/>
    <lineage>
        <taxon>unclassified sequences</taxon>
        <taxon>metagenomes</taxon>
        <taxon>ecological metagenomes</taxon>
    </lineage>
</organism>
<dbReference type="AlphaFoldDB" id="A0A6J6JBI5"/>
<dbReference type="CDD" id="cd12797">
    <property type="entry name" value="M23_peptidase"/>
    <property type="match status" value="1"/>
</dbReference>
<accession>A0A6J6JBI5</accession>
<gene>
    <name evidence="3" type="ORF">UFOPK2032_00816</name>
</gene>